<dbReference type="SUPFAM" id="SSF52540">
    <property type="entry name" value="P-loop containing nucleoside triphosphate hydrolases"/>
    <property type="match status" value="1"/>
</dbReference>
<dbReference type="Proteomes" id="UP001187471">
    <property type="component" value="Unassembled WGS sequence"/>
</dbReference>
<dbReference type="InterPro" id="IPR001270">
    <property type="entry name" value="ClpA/B"/>
</dbReference>
<organism evidence="5 6">
    <name type="scientific">Escallonia rubra</name>
    <dbReference type="NCBI Taxonomy" id="112253"/>
    <lineage>
        <taxon>Eukaryota</taxon>
        <taxon>Viridiplantae</taxon>
        <taxon>Streptophyta</taxon>
        <taxon>Embryophyta</taxon>
        <taxon>Tracheophyta</taxon>
        <taxon>Spermatophyta</taxon>
        <taxon>Magnoliopsida</taxon>
        <taxon>eudicotyledons</taxon>
        <taxon>Gunneridae</taxon>
        <taxon>Pentapetalae</taxon>
        <taxon>asterids</taxon>
        <taxon>campanulids</taxon>
        <taxon>Escalloniales</taxon>
        <taxon>Escalloniaceae</taxon>
        <taxon>Escallonia</taxon>
    </lineage>
</organism>
<sequence length="235" mass="26937">MGGNNQALDITAEAILQCIDEPQHMPLQPAKNSDADKHSLKLPEVIRMRPYCILLVDEVEKAHVSSFSTLISVLDHGMLRDGDGRVFDFTNTIVVIMSRLGNKEMLCKLVGYTRGVFVQDDGAKEGERHFRNELLNRVVKILLANPYAQEQLIKVARLSTRDPIHINPTRKPEFPHESPTRLGRRFLRRCGPYYEGKRRGEVKKECQEEDRNVENSIEPFPEQAGTFIREESEWP</sequence>
<keyword evidence="2" id="KW-0067">ATP-binding</keyword>
<dbReference type="GO" id="GO:0034605">
    <property type="term" value="P:cellular response to heat"/>
    <property type="evidence" value="ECO:0007669"/>
    <property type="project" value="TreeGrafter"/>
</dbReference>
<protein>
    <recommendedName>
        <fullName evidence="4">ATPase AAA-type core domain-containing protein</fullName>
    </recommendedName>
</protein>
<dbReference type="EMBL" id="JAVXUO010002275">
    <property type="protein sequence ID" value="KAK2974807.1"/>
    <property type="molecule type" value="Genomic_DNA"/>
</dbReference>
<dbReference type="InterPro" id="IPR027417">
    <property type="entry name" value="P-loop_NTPase"/>
</dbReference>
<dbReference type="InterPro" id="IPR050130">
    <property type="entry name" value="ClpA_ClpB"/>
</dbReference>
<dbReference type="PANTHER" id="PTHR11638">
    <property type="entry name" value="ATP-DEPENDENT CLP PROTEASE"/>
    <property type="match status" value="1"/>
</dbReference>
<name>A0AA88UGY9_9ASTE</name>
<feature type="compositionally biased region" description="Basic and acidic residues" evidence="3">
    <location>
        <begin position="198"/>
        <end position="213"/>
    </location>
</feature>
<dbReference type="GO" id="GO:0016887">
    <property type="term" value="F:ATP hydrolysis activity"/>
    <property type="evidence" value="ECO:0007669"/>
    <property type="project" value="InterPro"/>
</dbReference>
<feature type="domain" description="ATPase AAA-type core" evidence="4">
    <location>
        <begin position="41"/>
        <end position="139"/>
    </location>
</feature>
<dbReference type="PRINTS" id="PR00300">
    <property type="entry name" value="CLPPROTEASEA"/>
</dbReference>
<dbReference type="PANTHER" id="PTHR11638:SF18">
    <property type="entry name" value="HEAT SHOCK PROTEIN 104"/>
    <property type="match status" value="1"/>
</dbReference>
<dbReference type="GO" id="GO:0005737">
    <property type="term" value="C:cytoplasm"/>
    <property type="evidence" value="ECO:0007669"/>
    <property type="project" value="TreeGrafter"/>
</dbReference>
<evidence type="ECO:0000313" key="5">
    <source>
        <dbReference type="EMBL" id="KAK2974807.1"/>
    </source>
</evidence>
<dbReference type="GO" id="GO:0005524">
    <property type="term" value="F:ATP binding"/>
    <property type="evidence" value="ECO:0007669"/>
    <property type="project" value="UniProtKB-KW"/>
</dbReference>
<evidence type="ECO:0000256" key="3">
    <source>
        <dbReference type="SAM" id="MobiDB-lite"/>
    </source>
</evidence>
<evidence type="ECO:0000256" key="1">
    <source>
        <dbReference type="ARBA" id="ARBA00022741"/>
    </source>
</evidence>
<dbReference type="Gene3D" id="3.40.50.300">
    <property type="entry name" value="P-loop containing nucleotide triphosphate hydrolases"/>
    <property type="match status" value="1"/>
</dbReference>
<evidence type="ECO:0000313" key="6">
    <source>
        <dbReference type="Proteomes" id="UP001187471"/>
    </source>
</evidence>
<dbReference type="InterPro" id="IPR003959">
    <property type="entry name" value="ATPase_AAA_core"/>
</dbReference>
<evidence type="ECO:0000256" key="2">
    <source>
        <dbReference type="ARBA" id="ARBA00022840"/>
    </source>
</evidence>
<reference evidence="5" key="1">
    <citation type="submission" date="2022-12" db="EMBL/GenBank/DDBJ databases">
        <title>Draft genome assemblies for two species of Escallonia (Escalloniales).</title>
        <authorList>
            <person name="Chanderbali A."/>
            <person name="Dervinis C."/>
            <person name="Anghel I."/>
            <person name="Soltis D."/>
            <person name="Soltis P."/>
            <person name="Zapata F."/>
        </authorList>
    </citation>
    <scope>NUCLEOTIDE SEQUENCE</scope>
    <source>
        <strain evidence="5">UCBG92.1500</strain>
        <tissue evidence="5">Leaf</tissue>
    </source>
</reference>
<accession>A0AA88UGY9</accession>
<proteinExistence type="predicted"/>
<gene>
    <name evidence="5" type="ORF">RJ640_005591</name>
</gene>
<feature type="region of interest" description="Disordered" evidence="3">
    <location>
        <begin position="198"/>
        <end position="235"/>
    </location>
</feature>
<dbReference type="Pfam" id="PF07724">
    <property type="entry name" value="AAA_2"/>
    <property type="match status" value="1"/>
</dbReference>
<comment type="caution">
    <text evidence="5">The sequence shown here is derived from an EMBL/GenBank/DDBJ whole genome shotgun (WGS) entry which is preliminary data.</text>
</comment>
<keyword evidence="1" id="KW-0547">Nucleotide-binding</keyword>
<dbReference type="AlphaFoldDB" id="A0AA88UGY9"/>
<evidence type="ECO:0000259" key="4">
    <source>
        <dbReference type="Pfam" id="PF07724"/>
    </source>
</evidence>
<keyword evidence="6" id="KW-1185">Reference proteome</keyword>